<dbReference type="Proteomes" id="UP000754644">
    <property type="component" value="Unassembled WGS sequence"/>
</dbReference>
<proteinExistence type="predicted"/>
<dbReference type="AlphaFoldDB" id="A0A972VZR9"/>
<dbReference type="GO" id="GO:0016787">
    <property type="term" value="F:hydrolase activity"/>
    <property type="evidence" value="ECO:0007669"/>
    <property type="project" value="UniProtKB-KW"/>
</dbReference>
<dbReference type="Gene3D" id="3.40.50.850">
    <property type="entry name" value="Isochorismatase-like"/>
    <property type="match status" value="1"/>
</dbReference>
<dbReference type="InterPro" id="IPR036380">
    <property type="entry name" value="Isochorismatase-like_sf"/>
</dbReference>
<protein>
    <submittedName>
        <fullName evidence="2">Cysteine hydrolase</fullName>
    </submittedName>
</protein>
<dbReference type="EMBL" id="JABMOJ010000521">
    <property type="protein sequence ID" value="NQV66456.1"/>
    <property type="molecule type" value="Genomic_DNA"/>
</dbReference>
<evidence type="ECO:0000313" key="3">
    <source>
        <dbReference type="Proteomes" id="UP000754644"/>
    </source>
</evidence>
<dbReference type="Pfam" id="PF00857">
    <property type="entry name" value="Isochorismatase"/>
    <property type="match status" value="1"/>
</dbReference>
<accession>A0A972VZR9</accession>
<keyword evidence="2" id="KW-0378">Hydrolase</keyword>
<organism evidence="2 3">
    <name type="scientific">SAR86 cluster bacterium</name>
    <dbReference type="NCBI Taxonomy" id="2030880"/>
    <lineage>
        <taxon>Bacteria</taxon>
        <taxon>Pseudomonadati</taxon>
        <taxon>Pseudomonadota</taxon>
        <taxon>Gammaproteobacteria</taxon>
        <taxon>SAR86 cluster</taxon>
    </lineage>
</organism>
<evidence type="ECO:0000313" key="2">
    <source>
        <dbReference type="EMBL" id="NQV66456.1"/>
    </source>
</evidence>
<feature type="domain" description="Isochorismatase-like" evidence="1">
    <location>
        <begin position="5"/>
        <end position="173"/>
    </location>
</feature>
<name>A0A972VZR9_9GAMM</name>
<reference evidence="2" key="1">
    <citation type="submission" date="2020-05" db="EMBL/GenBank/DDBJ databases">
        <title>Sulfur intermediates as new biogeochemical hubs in an aquatic model microbial ecosystem.</title>
        <authorList>
            <person name="Vigneron A."/>
        </authorList>
    </citation>
    <scope>NUCLEOTIDE SEQUENCE</scope>
    <source>
        <strain evidence="2">Bin.250</strain>
    </source>
</reference>
<comment type="caution">
    <text evidence="2">The sequence shown here is derived from an EMBL/GenBank/DDBJ whole genome shotgun (WGS) entry which is preliminary data.</text>
</comment>
<gene>
    <name evidence="2" type="ORF">HQ497_13930</name>
</gene>
<evidence type="ECO:0000259" key="1">
    <source>
        <dbReference type="Pfam" id="PF00857"/>
    </source>
</evidence>
<dbReference type="InterPro" id="IPR000868">
    <property type="entry name" value="Isochorismatase-like_dom"/>
</dbReference>
<sequence length="197" mass="21502">MKSVALILIDPQVGFCSPLGSLGLLHGADELREIEAVVPKIRQALSESARRHLVLSEYSVGQFTEGDVEHPLSNLCVPKINDDCRVIEQLAAQSYSSSTVKHEQSAIASADFCLEIEHDLKVGIKCFVLAGFLFEHCVQSTAVDLFAKLLKEGVEVVIARDLVASRSKKYLDGTVNSVFNKLAGQGLKISNWQSIHP</sequence>
<dbReference type="SUPFAM" id="SSF52499">
    <property type="entry name" value="Isochorismatase-like hydrolases"/>
    <property type="match status" value="1"/>
</dbReference>